<protein>
    <recommendedName>
        <fullName evidence="1">DUF8198 domain-containing protein</fullName>
    </recommendedName>
</protein>
<dbReference type="EMBL" id="QUZK01000004">
    <property type="protein sequence ID" value="RFF32710.1"/>
    <property type="molecule type" value="Genomic_DNA"/>
</dbReference>
<dbReference type="RefSeq" id="WP_116649239.1">
    <property type="nucleotide sequence ID" value="NZ_QUZK01000004.1"/>
</dbReference>
<feature type="domain" description="DUF8198" evidence="1">
    <location>
        <begin position="28"/>
        <end position="230"/>
    </location>
</feature>
<comment type="caution">
    <text evidence="2">The sequence shown here is derived from an EMBL/GenBank/DDBJ whole genome shotgun (WGS) entry which is preliminary data.</text>
</comment>
<evidence type="ECO:0000313" key="3">
    <source>
        <dbReference type="Proteomes" id="UP000260351"/>
    </source>
</evidence>
<organism evidence="2 3">
    <name type="scientific">Wenzhouxiangella sediminis</name>
    <dbReference type="NCBI Taxonomy" id="1792836"/>
    <lineage>
        <taxon>Bacteria</taxon>
        <taxon>Pseudomonadati</taxon>
        <taxon>Pseudomonadota</taxon>
        <taxon>Gammaproteobacteria</taxon>
        <taxon>Chromatiales</taxon>
        <taxon>Wenzhouxiangellaceae</taxon>
        <taxon>Wenzhouxiangella</taxon>
    </lineage>
</organism>
<evidence type="ECO:0000259" key="1">
    <source>
        <dbReference type="Pfam" id="PF26621"/>
    </source>
</evidence>
<accession>A0A3E1KCL4</accession>
<dbReference type="AlphaFoldDB" id="A0A3E1KCL4"/>
<reference evidence="2 3" key="1">
    <citation type="submission" date="2018-08" db="EMBL/GenBank/DDBJ databases">
        <title>Wenzhouxiangella salilacus sp. nov., a novel bacterium isolated from a saline lake in Xinjiang Province, China.</title>
        <authorList>
            <person name="Han S."/>
        </authorList>
    </citation>
    <scope>NUCLEOTIDE SEQUENCE [LARGE SCALE GENOMIC DNA]</scope>
    <source>
        <strain evidence="2 3">XDB06</strain>
    </source>
</reference>
<dbReference type="InterPro" id="IPR058063">
    <property type="entry name" value="FFLEE_fam"/>
</dbReference>
<dbReference type="Proteomes" id="UP000260351">
    <property type="component" value="Unassembled WGS sequence"/>
</dbReference>
<name>A0A3E1KCL4_9GAMM</name>
<proteinExistence type="predicted"/>
<gene>
    <name evidence="2" type="ORF">DZC52_00895</name>
</gene>
<dbReference type="InterPro" id="IPR058511">
    <property type="entry name" value="DUF8198"/>
</dbReference>
<dbReference type="NCBIfam" id="NF047641">
    <property type="entry name" value="FFLEE_fam"/>
    <property type="match status" value="1"/>
</dbReference>
<keyword evidence="3" id="KW-1185">Reference proteome</keyword>
<evidence type="ECO:0000313" key="2">
    <source>
        <dbReference type="EMBL" id="RFF32710.1"/>
    </source>
</evidence>
<sequence>MSRSRADRHLEEQVDRNLRIAHRIPDEGPLRDALDRLQRWQRARLDETYADLAAQPRFRPACEFFLDELYGGRDVHARDRQLKRVLPVMRRFLPDHLLHATGEAMRLQAVSLEFDFELAGLLVDVPEIGQPDYARAYRRHGEWAARREQIALIHSLGELLDETVRRTMVRRLVRIMRRPAEVGGVGLLQNFLERGLGSFARMKGAEAFLATIKQRETQALEAMQAGEDWPFEPWIGRGPESVQK</sequence>
<dbReference type="OrthoDB" id="7957365at2"/>
<dbReference type="Pfam" id="PF26621">
    <property type="entry name" value="DUF8198"/>
    <property type="match status" value="1"/>
</dbReference>